<dbReference type="RefSeq" id="WP_211469118.1">
    <property type="nucleotide sequence ID" value="NZ_JAGSXH010000059.1"/>
</dbReference>
<feature type="region of interest" description="Disordered" evidence="1">
    <location>
        <begin position="117"/>
        <end position="205"/>
    </location>
</feature>
<accession>A0A8J7WT78</accession>
<evidence type="ECO:0000313" key="5">
    <source>
        <dbReference type="Proteomes" id="UP000677913"/>
    </source>
</evidence>
<gene>
    <name evidence="4" type="ORF">KGA66_17000</name>
</gene>
<comment type="caution">
    <text evidence="4">The sequence shown here is derived from an EMBL/GenBank/DDBJ whole genome shotgun (WGS) entry which is preliminary data.</text>
</comment>
<feature type="compositionally biased region" description="Low complexity" evidence="1">
    <location>
        <begin position="145"/>
        <end position="156"/>
    </location>
</feature>
<dbReference type="Proteomes" id="UP000677913">
    <property type="component" value="Unassembled WGS sequence"/>
</dbReference>
<sequence>MRRPLAARFCALAVPLGAAGALLLSVGPAHAGTGYGQLIVNPGTAAPGQSVSVLGTCPNNGQGFGGVKSAAFVGGSASVTQSSINFSGSATIAPGTSGTYTVSADCGSGSPSVTITVSGSAVAPPPSTQPADPTSQAAAPPPATTPASAPAMPRPAAGGGAAGGGMSPANARPAAPAASGAATATGSTAAQAMSPMPGTTAAGNGPVTSTGIVRVGLAGSSRSALTTAGAAAIAVALALAGGVGFLVIRRRRNTSGTHF</sequence>
<evidence type="ECO:0000256" key="3">
    <source>
        <dbReference type="SAM" id="SignalP"/>
    </source>
</evidence>
<evidence type="ECO:0000256" key="1">
    <source>
        <dbReference type="SAM" id="MobiDB-lite"/>
    </source>
</evidence>
<keyword evidence="2" id="KW-1133">Transmembrane helix</keyword>
<evidence type="ECO:0000313" key="4">
    <source>
        <dbReference type="EMBL" id="MBS2964759.1"/>
    </source>
</evidence>
<organism evidence="4 5">
    <name type="scientific">Actinocrinis puniceicyclus</name>
    <dbReference type="NCBI Taxonomy" id="977794"/>
    <lineage>
        <taxon>Bacteria</taxon>
        <taxon>Bacillati</taxon>
        <taxon>Actinomycetota</taxon>
        <taxon>Actinomycetes</taxon>
        <taxon>Catenulisporales</taxon>
        <taxon>Actinospicaceae</taxon>
        <taxon>Actinocrinis</taxon>
    </lineage>
</organism>
<keyword evidence="2" id="KW-0472">Membrane</keyword>
<keyword evidence="3" id="KW-0732">Signal</keyword>
<protein>
    <recommendedName>
        <fullName evidence="6">LPXTG-motif cell wall anchor domain protein</fullName>
    </recommendedName>
</protein>
<feature type="signal peptide" evidence="3">
    <location>
        <begin position="1"/>
        <end position="31"/>
    </location>
</feature>
<name>A0A8J7WT78_9ACTN</name>
<dbReference type="EMBL" id="JAGSXH010000059">
    <property type="protein sequence ID" value="MBS2964759.1"/>
    <property type="molecule type" value="Genomic_DNA"/>
</dbReference>
<evidence type="ECO:0008006" key="6">
    <source>
        <dbReference type="Google" id="ProtNLM"/>
    </source>
</evidence>
<keyword evidence="2" id="KW-0812">Transmembrane</keyword>
<dbReference type="AlphaFoldDB" id="A0A8J7WT78"/>
<proteinExistence type="predicted"/>
<evidence type="ECO:0000256" key="2">
    <source>
        <dbReference type="SAM" id="Phobius"/>
    </source>
</evidence>
<feature type="transmembrane region" description="Helical" evidence="2">
    <location>
        <begin position="228"/>
        <end position="248"/>
    </location>
</feature>
<feature type="compositionally biased region" description="Low complexity" evidence="1">
    <location>
        <begin position="167"/>
        <end position="192"/>
    </location>
</feature>
<keyword evidence="5" id="KW-1185">Reference proteome</keyword>
<reference evidence="4" key="1">
    <citation type="submission" date="2021-04" db="EMBL/GenBank/DDBJ databases">
        <title>Genome based classification of Actinospica acidithermotolerans sp. nov., an actinobacterium isolated from an Indonesian hot spring.</title>
        <authorList>
            <person name="Kusuma A.B."/>
            <person name="Putra K.E."/>
            <person name="Nafisah S."/>
            <person name="Loh J."/>
            <person name="Nouioui I."/>
            <person name="Goodfellow M."/>
        </authorList>
    </citation>
    <scope>NUCLEOTIDE SEQUENCE</scope>
    <source>
        <strain evidence="4">DSM 45618</strain>
    </source>
</reference>
<feature type="chain" id="PRO_5035221412" description="LPXTG-motif cell wall anchor domain protein" evidence="3">
    <location>
        <begin position="32"/>
        <end position="259"/>
    </location>
</feature>
<feature type="compositionally biased region" description="Gly residues" evidence="1">
    <location>
        <begin position="157"/>
        <end position="166"/>
    </location>
</feature>